<dbReference type="HOGENOM" id="CLU_1745445_0_0_1"/>
<protein>
    <recommendedName>
        <fullName evidence="3">Isopenicillin N synthase-like Fe(2+) 2OG dioxygenase domain-containing protein</fullName>
    </recommendedName>
</protein>
<dbReference type="EMBL" id="ANIZ01000312">
    <property type="protein sequence ID" value="ETI55390.1"/>
    <property type="molecule type" value="Genomic_DNA"/>
</dbReference>
<keyword evidence="2" id="KW-1185">Reference proteome</keyword>
<evidence type="ECO:0000313" key="2">
    <source>
        <dbReference type="Proteomes" id="UP000018721"/>
    </source>
</evidence>
<accession>V9FV84</accession>
<evidence type="ECO:0008006" key="3">
    <source>
        <dbReference type="Google" id="ProtNLM"/>
    </source>
</evidence>
<organism evidence="1 2">
    <name type="scientific">Phytophthora nicotianae P1569</name>
    <dbReference type="NCBI Taxonomy" id="1317065"/>
    <lineage>
        <taxon>Eukaryota</taxon>
        <taxon>Sar</taxon>
        <taxon>Stramenopiles</taxon>
        <taxon>Oomycota</taxon>
        <taxon>Peronosporomycetes</taxon>
        <taxon>Peronosporales</taxon>
        <taxon>Peronosporaceae</taxon>
        <taxon>Phytophthora</taxon>
    </lineage>
</organism>
<dbReference type="Proteomes" id="UP000018721">
    <property type="component" value="Unassembled WGS sequence"/>
</dbReference>
<proteinExistence type="predicted"/>
<dbReference type="AlphaFoldDB" id="V9FV84"/>
<reference evidence="1 2" key="1">
    <citation type="submission" date="2013-11" db="EMBL/GenBank/DDBJ databases">
        <title>The Genome Sequence of Phytophthora parasitica P1569.</title>
        <authorList>
            <consortium name="The Broad Institute Genomics Platform"/>
            <person name="Russ C."/>
            <person name="Tyler B."/>
            <person name="Panabieres F."/>
            <person name="Shan W."/>
            <person name="Tripathy S."/>
            <person name="Grunwald N."/>
            <person name="Machado M."/>
            <person name="Johnson C.S."/>
            <person name="Arredondo F."/>
            <person name="Hong C."/>
            <person name="Coffey M."/>
            <person name="Young S.K."/>
            <person name="Zeng Q."/>
            <person name="Gargeya S."/>
            <person name="Fitzgerald M."/>
            <person name="Abouelleil A."/>
            <person name="Alvarado L."/>
            <person name="Chapman S.B."/>
            <person name="Gainer-Dewar J."/>
            <person name="Goldberg J."/>
            <person name="Griggs A."/>
            <person name="Gujja S."/>
            <person name="Hansen M."/>
            <person name="Howarth C."/>
            <person name="Imamovic A."/>
            <person name="Ireland A."/>
            <person name="Larimer J."/>
            <person name="McCowan C."/>
            <person name="Murphy C."/>
            <person name="Pearson M."/>
            <person name="Poon T.W."/>
            <person name="Priest M."/>
            <person name="Roberts A."/>
            <person name="Saif S."/>
            <person name="Shea T."/>
            <person name="Sykes S."/>
            <person name="Wortman J."/>
            <person name="Nusbaum C."/>
            <person name="Birren B."/>
        </authorList>
    </citation>
    <scope>NUCLEOTIDE SEQUENCE [LARGE SCALE GENOMIC DNA]</scope>
    <source>
        <strain evidence="1 2">P1569</strain>
    </source>
</reference>
<sequence length="163" mass="17823">MRTDVSAAFVKWRPSQTLLACGYIVADLGLPVAMVDKLLSEGKARTYEPVFKTVGGDEDGGLRQQSRVSRRSAAIVNLRNAICDITTCLDPAWNPTVFSFMLLFPGGDEQEPHQDYPNEVIATAAKKKTGRIPASAIFALEEGTILRVFSGCFTTVRIPWDTA</sequence>
<evidence type="ECO:0000313" key="1">
    <source>
        <dbReference type="EMBL" id="ETI55390.1"/>
    </source>
</evidence>
<gene>
    <name evidence="1" type="ORF">F443_01934</name>
</gene>
<name>V9FV84_PHYNI</name>
<comment type="caution">
    <text evidence="1">The sequence shown here is derived from an EMBL/GenBank/DDBJ whole genome shotgun (WGS) entry which is preliminary data.</text>
</comment>